<protein>
    <recommendedName>
        <fullName evidence="1">DUF1996 domain-containing protein</fullName>
    </recommendedName>
</protein>
<dbReference type="InterPro" id="IPR018535">
    <property type="entry name" value="DUF1996"/>
</dbReference>
<keyword evidence="3" id="KW-1185">Reference proteome</keyword>
<organism evidence="2 3">
    <name type="scientific">Ephemerocybe angulata</name>
    <dbReference type="NCBI Taxonomy" id="980116"/>
    <lineage>
        <taxon>Eukaryota</taxon>
        <taxon>Fungi</taxon>
        <taxon>Dikarya</taxon>
        <taxon>Basidiomycota</taxon>
        <taxon>Agaricomycotina</taxon>
        <taxon>Agaricomycetes</taxon>
        <taxon>Agaricomycetidae</taxon>
        <taxon>Agaricales</taxon>
        <taxon>Agaricineae</taxon>
        <taxon>Psathyrellaceae</taxon>
        <taxon>Ephemerocybe</taxon>
    </lineage>
</organism>
<gene>
    <name evidence="2" type="ORF">D9611_008165</name>
</gene>
<feature type="domain" description="DUF1996" evidence="1">
    <location>
        <begin position="67"/>
        <end position="309"/>
    </location>
</feature>
<reference evidence="2 3" key="1">
    <citation type="journal article" date="2020" name="ISME J.">
        <title>Uncovering the hidden diversity of litter-decomposition mechanisms in mushroom-forming fungi.</title>
        <authorList>
            <person name="Floudas D."/>
            <person name="Bentzer J."/>
            <person name="Ahren D."/>
            <person name="Johansson T."/>
            <person name="Persson P."/>
            <person name="Tunlid A."/>
        </authorList>
    </citation>
    <scope>NUCLEOTIDE SEQUENCE [LARGE SCALE GENOMIC DNA]</scope>
    <source>
        <strain evidence="2 3">CBS 175.51</strain>
    </source>
</reference>
<evidence type="ECO:0000259" key="1">
    <source>
        <dbReference type="Pfam" id="PF09362"/>
    </source>
</evidence>
<dbReference type="Pfam" id="PF09362">
    <property type="entry name" value="DUF1996"/>
    <property type="match status" value="1"/>
</dbReference>
<accession>A0A8H5FCQ9</accession>
<evidence type="ECO:0000313" key="2">
    <source>
        <dbReference type="EMBL" id="KAF5332245.1"/>
    </source>
</evidence>
<dbReference type="PANTHER" id="PTHR43662:SF4">
    <property type="entry name" value="DUF1996 DOMAIN-CONTAINING PROTEIN"/>
    <property type="match status" value="1"/>
</dbReference>
<proteinExistence type="predicted"/>
<comment type="caution">
    <text evidence="2">The sequence shown here is derived from an EMBL/GenBank/DDBJ whole genome shotgun (WGS) entry which is preliminary data.</text>
</comment>
<dbReference type="Proteomes" id="UP000541558">
    <property type="component" value="Unassembled WGS sequence"/>
</dbReference>
<evidence type="ECO:0000313" key="3">
    <source>
        <dbReference type="Proteomes" id="UP000541558"/>
    </source>
</evidence>
<dbReference type="AlphaFoldDB" id="A0A8H5FCQ9"/>
<name>A0A8H5FCQ9_9AGAR</name>
<sequence>MINDYSSQNSHPSDILPNTFQTLLRLLEMLKLLHSLSALVLFSIALRVDGLLRFPCSQLVTERFDPFNLTMHPDNDLPGLSTCTTCRFVEDKSNYWTAVMYFKHPNGSFLRVPQMPNHNSGPGYQDGGMTVYYFQPSVPLDNLKFVPFEKGFRMRVGSPMRRTKDDLDPEDPEDISTLHAATLRCFNGTDAGSGGATTGFGPEDSFEFPNRTCSGGIRSNIYFPQCWDGVNLDSPDHESHVAHPAGGFFRTNCPETHPVRLPLIFIEIVWDTRPFNDPALWPTDGSQPFVLSNGDPTGYGQHADYVFGWEGDSLKRAMDVCTVGDGVPTSCPALTVQDTDAMNSCKKGAEVPEVVESQYIEKLPGCNPLQGGPEPATVVPNCNVVSTTIEAPAPTAPPTIIYPPWEVCNNSTVSTFAAPFCNSIPKTTTIGNPQSTPAPAVITSAA</sequence>
<dbReference type="EMBL" id="JAACJK010000111">
    <property type="protein sequence ID" value="KAF5332245.1"/>
    <property type="molecule type" value="Genomic_DNA"/>
</dbReference>
<dbReference type="OrthoDB" id="74764at2759"/>
<dbReference type="PANTHER" id="PTHR43662">
    <property type="match status" value="1"/>
</dbReference>